<evidence type="ECO:0000256" key="8">
    <source>
        <dbReference type="ARBA" id="ARBA00022982"/>
    </source>
</evidence>
<keyword evidence="11 14" id="KW-0472">Membrane</keyword>
<evidence type="ECO:0000313" key="15">
    <source>
        <dbReference type="EMBL" id="KAK1127721.1"/>
    </source>
</evidence>
<evidence type="ECO:0000256" key="9">
    <source>
        <dbReference type="ARBA" id="ARBA00022989"/>
    </source>
</evidence>
<keyword evidence="16" id="KW-1185">Reference proteome</keyword>
<evidence type="ECO:0000256" key="14">
    <source>
        <dbReference type="SAM" id="Phobius"/>
    </source>
</evidence>
<dbReference type="EMBL" id="JAHYIQ010000011">
    <property type="protein sequence ID" value="KAK1127721.1"/>
    <property type="molecule type" value="Genomic_DNA"/>
</dbReference>
<comment type="subcellular location">
    <subcellularLocation>
        <location evidence="1">Mitochondrion inner membrane</location>
        <topology evidence="1">Single-pass membrane protein</topology>
    </subcellularLocation>
</comment>
<reference evidence="15" key="1">
    <citation type="submission" date="2021-10" db="EMBL/GenBank/DDBJ databases">
        <title>Melipona bicolor Genome sequencing and assembly.</title>
        <authorList>
            <person name="Araujo N.S."/>
            <person name="Arias M.C."/>
        </authorList>
    </citation>
    <scope>NUCLEOTIDE SEQUENCE</scope>
    <source>
        <strain evidence="15">USP_2M_L1-L4_2017</strain>
        <tissue evidence="15">Whole body</tissue>
    </source>
</reference>
<sequence>MCAQKTFDVSAKQREILQFKHMRKSQLRQQYLKEVLNPAVQTMPLDDAIQRLALLRSQHEFVVQTRFWPHVVTGIAYIGTIYLCARILKYFKDKQEHIYRTGQLSYRDREYKFA</sequence>
<dbReference type="InterPro" id="IPR009866">
    <property type="entry name" value="NADH_UbQ_OxRdtase_NDUFB4_su"/>
</dbReference>
<dbReference type="GO" id="GO:0005743">
    <property type="term" value="C:mitochondrial inner membrane"/>
    <property type="evidence" value="ECO:0007669"/>
    <property type="project" value="UniProtKB-SubCell"/>
</dbReference>
<gene>
    <name evidence="15" type="ORF">K0M31_003214</name>
</gene>
<evidence type="ECO:0000256" key="11">
    <source>
        <dbReference type="ARBA" id="ARBA00023136"/>
    </source>
</evidence>
<evidence type="ECO:0000313" key="16">
    <source>
        <dbReference type="Proteomes" id="UP001177670"/>
    </source>
</evidence>
<accession>A0AA40KP94</accession>
<dbReference type="Proteomes" id="UP001177670">
    <property type="component" value="Unassembled WGS sequence"/>
</dbReference>
<keyword evidence="8" id="KW-0249">Electron transport</keyword>
<keyword evidence="10" id="KW-0496">Mitochondrion</keyword>
<evidence type="ECO:0000256" key="6">
    <source>
        <dbReference type="ARBA" id="ARBA00022692"/>
    </source>
</evidence>
<comment type="similarity">
    <text evidence="2">Belongs to the complex I NDUFB4 subunit family.</text>
</comment>
<keyword evidence="6 14" id="KW-0812">Transmembrane</keyword>
<dbReference type="Pfam" id="PF07225">
    <property type="entry name" value="NDUF_B4"/>
    <property type="match status" value="1"/>
</dbReference>
<keyword evidence="7" id="KW-0999">Mitochondrion inner membrane</keyword>
<evidence type="ECO:0000256" key="10">
    <source>
        <dbReference type="ARBA" id="ARBA00023128"/>
    </source>
</evidence>
<comment type="caution">
    <text evidence="15">The sequence shown here is derived from an EMBL/GenBank/DDBJ whole genome shotgun (WGS) entry which is preliminary data.</text>
</comment>
<evidence type="ECO:0000256" key="13">
    <source>
        <dbReference type="ARBA" id="ARBA00030987"/>
    </source>
</evidence>
<name>A0AA40KP94_9HYME</name>
<keyword evidence="9 14" id="KW-1133">Transmembrane helix</keyword>
<dbReference type="AlphaFoldDB" id="A0AA40KP94"/>
<evidence type="ECO:0000256" key="4">
    <source>
        <dbReference type="ARBA" id="ARBA00022448"/>
    </source>
</evidence>
<keyword evidence="4" id="KW-0813">Transport</keyword>
<organism evidence="15 16">
    <name type="scientific">Melipona bicolor</name>
    <dbReference type="NCBI Taxonomy" id="60889"/>
    <lineage>
        <taxon>Eukaryota</taxon>
        <taxon>Metazoa</taxon>
        <taxon>Ecdysozoa</taxon>
        <taxon>Arthropoda</taxon>
        <taxon>Hexapoda</taxon>
        <taxon>Insecta</taxon>
        <taxon>Pterygota</taxon>
        <taxon>Neoptera</taxon>
        <taxon>Endopterygota</taxon>
        <taxon>Hymenoptera</taxon>
        <taxon>Apocrita</taxon>
        <taxon>Aculeata</taxon>
        <taxon>Apoidea</taxon>
        <taxon>Anthophila</taxon>
        <taxon>Apidae</taxon>
        <taxon>Melipona</taxon>
    </lineage>
</organism>
<feature type="transmembrane region" description="Helical" evidence="14">
    <location>
        <begin position="67"/>
        <end position="85"/>
    </location>
</feature>
<evidence type="ECO:0000256" key="3">
    <source>
        <dbReference type="ARBA" id="ARBA00018681"/>
    </source>
</evidence>
<evidence type="ECO:0000256" key="5">
    <source>
        <dbReference type="ARBA" id="ARBA00022660"/>
    </source>
</evidence>
<proteinExistence type="inferred from homology"/>
<protein>
    <recommendedName>
        <fullName evidence="3">NADH dehydrogenase [ubiquinone] 1 beta subcomplex subunit 4</fullName>
    </recommendedName>
    <alternativeName>
        <fullName evidence="12">Complex I-B15</fullName>
    </alternativeName>
    <alternativeName>
        <fullName evidence="13">NADH-ubiquinone oxidoreductase B15 subunit</fullName>
    </alternativeName>
</protein>
<evidence type="ECO:0000256" key="1">
    <source>
        <dbReference type="ARBA" id="ARBA00004434"/>
    </source>
</evidence>
<keyword evidence="5" id="KW-0679">Respiratory chain</keyword>
<evidence type="ECO:0000256" key="12">
    <source>
        <dbReference type="ARBA" id="ARBA00030212"/>
    </source>
</evidence>
<evidence type="ECO:0000256" key="2">
    <source>
        <dbReference type="ARBA" id="ARBA00007260"/>
    </source>
</evidence>
<evidence type="ECO:0000256" key="7">
    <source>
        <dbReference type="ARBA" id="ARBA00022792"/>
    </source>
</evidence>